<dbReference type="EMBL" id="FOUB01000070">
    <property type="protein sequence ID" value="SFM92304.1"/>
    <property type="molecule type" value="Genomic_DNA"/>
</dbReference>
<protein>
    <submittedName>
        <fullName evidence="1">Uncharacterized protein</fullName>
    </submittedName>
</protein>
<evidence type="ECO:0000313" key="2">
    <source>
        <dbReference type="Proteomes" id="UP000183287"/>
    </source>
</evidence>
<name>A0A1I4UTL0_9PROT</name>
<organism evidence="1 2">
    <name type="scientific">Nitrosomonas communis</name>
    <dbReference type="NCBI Taxonomy" id="44574"/>
    <lineage>
        <taxon>Bacteria</taxon>
        <taxon>Pseudomonadati</taxon>
        <taxon>Pseudomonadota</taxon>
        <taxon>Betaproteobacteria</taxon>
        <taxon>Nitrosomonadales</taxon>
        <taxon>Nitrosomonadaceae</taxon>
        <taxon>Nitrosomonas</taxon>
    </lineage>
</organism>
<gene>
    <name evidence="1" type="ORF">SAMN05421863_107013</name>
</gene>
<dbReference type="AlphaFoldDB" id="A0A1I4UTL0"/>
<sequence>MEKGTLPIFIEFMHEKNNIALNFLCNILCNQCAVHEEYHELELSERGLLC</sequence>
<evidence type="ECO:0000313" key="1">
    <source>
        <dbReference type="EMBL" id="SFM92304.1"/>
    </source>
</evidence>
<accession>A0A1I4UTL0</accession>
<keyword evidence="2" id="KW-1185">Reference proteome</keyword>
<proteinExistence type="predicted"/>
<reference evidence="2" key="1">
    <citation type="submission" date="2016-10" db="EMBL/GenBank/DDBJ databases">
        <authorList>
            <person name="Varghese N."/>
            <person name="Submissions S."/>
        </authorList>
    </citation>
    <scope>NUCLEOTIDE SEQUENCE [LARGE SCALE GENOMIC DNA]</scope>
    <source>
        <strain evidence="2">Nm44</strain>
    </source>
</reference>
<dbReference type="Proteomes" id="UP000183287">
    <property type="component" value="Unassembled WGS sequence"/>
</dbReference>